<dbReference type="Proteomes" id="UP000735302">
    <property type="component" value="Unassembled WGS sequence"/>
</dbReference>
<evidence type="ECO:0000256" key="1">
    <source>
        <dbReference type="SAM" id="MobiDB-lite"/>
    </source>
</evidence>
<dbReference type="AlphaFoldDB" id="A0AAV4CIU7"/>
<evidence type="ECO:0000313" key="3">
    <source>
        <dbReference type="Proteomes" id="UP000735302"/>
    </source>
</evidence>
<keyword evidence="3" id="KW-1185">Reference proteome</keyword>
<sequence>MGDLEHTTGDDLKTSFSTRMRQILPTSQGGFASHPATNATIKGLMHVNYKILKMGSILARGLHWTKPISSFRNFMFIFQHACSTRAVKSEAYSETQPSSQTRGATVRTEPSQLASTSTTALSSLTGK</sequence>
<name>A0AAV4CIU7_9GAST</name>
<dbReference type="EMBL" id="BLXT01006675">
    <property type="protein sequence ID" value="GFO32719.1"/>
    <property type="molecule type" value="Genomic_DNA"/>
</dbReference>
<evidence type="ECO:0000313" key="2">
    <source>
        <dbReference type="EMBL" id="GFO32719.1"/>
    </source>
</evidence>
<protein>
    <submittedName>
        <fullName evidence="2">Uncharacterized protein</fullName>
    </submittedName>
</protein>
<comment type="caution">
    <text evidence="2">The sequence shown here is derived from an EMBL/GenBank/DDBJ whole genome shotgun (WGS) entry which is preliminary data.</text>
</comment>
<feature type="compositionally biased region" description="Low complexity" evidence="1">
    <location>
        <begin position="113"/>
        <end position="127"/>
    </location>
</feature>
<feature type="compositionally biased region" description="Polar residues" evidence="1">
    <location>
        <begin position="92"/>
        <end position="112"/>
    </location>
</feature>
<accession>A0AAV4CIU7</accession>
<organism evidence="2 3">
    <name type="scientific">Plakobranchus ocellatus</name>
    <dbReference type="NCBI Taxonomy" id="259542"/>
    <lineage>
        <taxon>Eukaryota</taxon>
        <taxon>Metazoa</taxon>
        <taxon>Spiralia</taxon>
        <taxon>Lophotrochozoa</taxon>
        <taxon>Mollusca</taxon>
        <taxon>Gastropoda</taxon>
        <taxon>Heterobranchia</taxon>
        <taxon>Euthyneura</taxon>
        <taxon>Panpulmonata</taxon>
        <taxon>Sacoglossa</taxon>
        <taxon>Placobranchoidea</taxon>
        <taxon>Plakobranchidae</taxon>
        <taxon>Plakobranchus</taxon>
    </lineage>
</organism>
<gene>
    <name evidence="2" type="ORF">PoB_005922400</name>
</gene>
<feature type="region of interest" description="Disordered" evidence="1">
    <location>
        <begin position="89"/>
        <end position="127"/>
    </location>
</feature>
<reference evidence="2 3" key="1">
    <citation type="journal article" date="2021" name="Elife">
        <title>Chloroplast acquisition without the gene transfer in kleptoplastic sea slugs, Plakobranchus ocellatus.</title>
        <authorList>
            <person name="Maeda T."/>
            <person name="Takahashi S."/>
            <person name="Yoshida T."/>
            <person name="Shimamura S."/>
            <person name="Takaki Y."/>
            <person name="Nagai Y."/>
            <person name="Toyoda A."/>
            <person name="Suzuki Y."/>
            <person name="Arimoto A."/>
            <person name="Ishii H."/>
            <person name="Satoh N."/>
            <person name="Nishiyama T."/>
            <person name="Hasebe M."/>
            <person name="Maruyama T."/>
            <person name="Minagawa J."/>
            <person name="Obokata J."/>
            <person name="Shigenobu S."/>
        </authorList>
    </citation>
    <scope>NUCLEOTIDE SEQUENCE [LARGE SCALE GENOMIC DNA]</scope>
</reference>
<proteinExistence type="predicted"/>